<accession>U4TSV0</accession>
<proteinExistence type="predicted"/>
<feature type="transmembrane region" description="Helical" evidence="1">
    <location>
        <begin position="6"/>
        <end position="25"/>
    </location>
</feature>
<protein>
    <submittedName>
        <fullName evidence="2">Uncharacterized protein</fullName>
    </submittedName>
</protein>
<reference evidence="3" key="1">
    <citation type="journal article" date="2013" name="Genome Announc.">
        <title>Whole-Genome Sequencing of Lactobacillus shenzhenensis Strain LY-73T.</title>
        <authorList>
            <person name="Lin Z."/>
            <person name="Liu Z."/>
            <person name="Yang R."/>
            <person name="Zou Y."/>
            <person name="Wan D."/>
            <person name="Chen J."/>
            <person name="Guo M."/>
            <person name="Zhao J."/>
            <person name="Fang C."/>
            <person name="Yang R."/>
            <person name="Liu F."/>
        </authorList>
    </citation>
    <scope>NUCLEOTIDE SEQUENCE [LARGE SCALE GENOMIC DNA]</scope>
    <source>
        <strain evidence="3">LY-73</strain>
    </source>
</reference>
<keyword evidence="1" id="KW-1133">Transmembrane helix</keyword>
<dbReference type="RefSeq" id="WP_022528131.1">
    <property type="nucleotide sequence ID" value="NZ_KI271582.1"/>
</dbReference>
<keyword evidence="1" id="KW-0472">Membrane</keyword>
<dbReference type="Proteomes" id="UP000030647">
    <property type="component" value="Unassembled WGS sequence"/>
</dbReference>
<dbReference type="STRING" id="1231336.L248_0184"/>
<dbReference type="EMBL" id="KI271582">
    <property type="protein sequence ID" value="ERL66505.1"/>
    <property type="molecule type" value="Genomic_DNA"/>
</dbReference>
<gene>
    <name evidence="2" type="ORF">L248_0184</name>
</gene>
<evidence type="ECO:0000256" key="1">
    <source>
        <dbReference type="SAM" id="Phobius"/>
    </source>
</evidence>
<dbReference type="AlphaFoldDB" id="U4TSV0"/>
<organism evidence="2 3">
    <name type="scientific">Schleiferilactobacillus shenzhenensis LY-73</name>
    <dbReference type="NCBI Taxonomy" id="1231336"/>
    <lineage>
        <taxon>Bacteria</taxon>
        <taxon>Bacillati</taxon>
        <taxon>Bacillota</taxon>
        <taxon>Bacilli</taxon>
        <taxon>Lactobacillales</taxon>
        <taxon>Lactobacillaceae</taxon>
        <taxon>Schleiferilactobacillus</taxon>
    </lineage>
</organism>
<dbReference type="OrthoDB" id="2146119at2"/>
<name>U4TSV0_9LACO</name>
<sequence length="177" mass="20095">MRWIVVLIVGLVIAGLAIFYGVRYWRRRRTMKNMRVYTSRITARVVNRALQSLQQTTSQWPEKHLPLTPIAHTRDWGHKAIMVYEFAGTGPVKTVTPAARRELQDAVDAAAQAEGIVGTVIGVPPFAVVDVWQRQGERHFSVAFQINQATIEYVQDITRAAREDAAAEEEKKRKKNN</sequence>
<evidence type="ECO:0000313" key="2">
    <source>
        <dbReference type="EMBL" id="ERL66505.1"/>
    </source>
</evidence>
<evidence type="ECO:0000313" key="3">
    <source>
        <dbReference type="Proteomes" id="UP000030647"/>
    </source>
</evidence>
<dbReference type="HOGENOM" id="CLU_1516076_0_0_9"/>
<keyword evidence="3" id="KW-1185">Reference proteome</keyword>
<keyword evidence="1" id="KW-0812">Transmembrane</keyword>